<evidence type="ECO:0000313" key="3">
    <source>
        <dbReference type="Proteomes" id="UP000752696"/>
    </source>
</evidence>
<dbReference type="InterPro" id="IPR026983">
    <property type="entry name" value="DHC"/>
</dbReference>
<organism evidence="2 3">
    <name type="scientific">Heterotrigona itama</name>
    <dbReference type="NCBI Taxonomy" id="395501"/>
    <lineage>
        <taxon>Eukaryota</taxon>
        <taxon>Metazoa</taxon>
        <taxon>Ecdysozoa</taxon>
        <taxon>Arthropoda</taxon>
        <taxon>Hexapoda</taxon>
        <taxon>Insecta</taxon>
        <taxon>Pterygota</taxon>
        <taxon>Neoptera</taxon>
        <taxon>Endopterygota</taxon>
        <taxon>Hymenoptera</taxon>
        <taxon>Apocrita</taxon>
        <taxon>Aculeata</taxon>
        <taxon>Apoidea</taxon>
        <taxon>Anthophila</taxon>
        <taxon>Apidae</taxon>
        <taxon>Heterotrigona</taxon>
    </lineage>
</organism>
<dbReference type="GO" id="GO:0007018">
    <property type="term" value="P:microtubule-based movement"/>
    <property type="evidence" value="ECO:0007669"/>
    <property type="project" value="InterPro"/>
</dbReference>
<comment type="caution">
    <text evidence="2">The sequence shown here is derived from an EMBL/GenBank/DDBJ whole genome shotgun (WGS) entry which is preliminary data.</text>
</comment>
<reference evidence="2" key="1">
    <citation type="submission" date="2020-07" db="EMBL/GenBank/DDBJ databases">
        <authorList>
            <person name="Nazaruddin N."/>
        </authorList>
    </citation>
    <scope>NUCLEOTIDE SEQUENCE</scope>
</reference>
<dbReference type="AlphaFoldDB" id="A0A6V7HIJ8"/>
<dbReference type="GO" id="GO:0030286">
    <property type="term" value="C:dynein complex"/>
    <property type="evidence" value="ECO:0007669"/>
    <property type="project" value="InterPro"/>
</dbReference>
<accession>A0A6V7HIJ8</accession>
<dbReference type="GO" id="GO:0045505">
    <property type="term" value="F:dynein intermediate chain binding"/>
    <property type="evidence" value="ECO:0007669"/>
    <property type="project" value="InterPro"/>
</dbReference>
<proteinExistence type="predicted"/>
<gene>
    <name evidence="2" type="ORF">MHI_LOCUS961686</name>
</gene>
<protein>
    <recommendedName>
        <fullName evidence="1">Dynein heavy chain ATP-binding dynein motor region domain-containing protein</fullName>
    </recommendedName>
</protein>
<name>A0A6V7HIJ8_9HYME</name>
<evidence type="ECO:0000259" key="1">
    <source>
        <dbReference type="Pfam" id="PF12781"/>
    </source>
</evidence>
<dbReference type="Gene3D" id="1.20.920.20">
    <property type="match status" value="1"/>
</dbReference>
<feature type="non-terminal residue" evidence="2">
    <location>
        <position position="1"/>
    </location>
</feature>
<dbReference type="PANTHER" id="PTHR22878">
    <property type="entry name" value="DYNEIN HEAVY CHAIN 6, AXONEMAL-LIKE-RELATED"/>
    <property type="match status" value="1"/>
</dbReference>
<feature type="non-terminal residue" evidence="2">
    <location>
        <position position="96"/>
    </location>
</feature>
<dbReference type="OrthoDB" id="7613425at2759"/>
<dbReference type="GO" id="GO:0051959">
    <property type="term" value="F:dynein light intermediate chain binding"/>
    <property type="evidence" value="ECO:0007669"/>
    <property type="project" value="InterPro"/>
</dbReference>
<sequence length="96" mass="10816">AIAYLTPFTDTYRETLLSSWKKILGEGVPHTPGSDPVSTLGDQVEIRKWQIEGLPRDTLSVENAVLAMHSKRWPLFIDPQAQANKWIRSLVTNNIS</sequence>
<dbReference type="Proteomes" id="UP000752696">
    <property type="component" value="Unassembled WGS sequence"/>
</dbReference>
<dbReference type="Pfam" id="PF12781">
    <property type="entry name" value="AAA_9"/>
    <property type="match status" value="1"/>
</dbReference>
<evidence type="ECO:0000313" key="2">
    <source>
        <dbReference type="EMBL" id="CAD1480762.1"/>
    </source>
</evidence>
<feature type="domain" description="Dynein heavy chain ATP-binding dynein motor region" evidence="1">
    <location>
        <begin position="47"/>
        <end position="93"/>
    </location>
</feature>
<dbReference type="EMBL" id="CAJDYZ010012694">
    <property type="protein sequence ID" value="CAD1480762.1"/>
    <property type="molecule type" value="Genomic_DNA"/>
</dbReference>
<keyword evidence="3" id="KW-1185">Reference proteome</keyword>
<dbReference type="InterPro" id="IPR035706">
    <property type="entry name" value="AAA_9"/>
</dbReference>
<dbReference type="PANTHER" id="PTHR22878:SF73">
    <property type="entry name" value="DYNEIN AXONEMAL HEAVY CHAIN 1"/>
    <property type="match status" value="1"/>
</dbReference>